<reference evidence="1 2" key="1">
    <citation type="submission" date="2013-11" db="EMBL/GenBank/DDBJ databases">
        <title>Opisthorchis viverrini - life in the bile duct.</title>
        <authorList>
            <person name="Young N.D."/>
            <person name="Nagarajan N."/>
            <person name="Lin S.J."/>
            <person name="Korhonen P.K."/>
            <person name="Jex A.R."/>
            <person name="Hall R.S."/>
            <person name="Safavi-Hemami H."/>
            <person name="Kaewkong W."/>
            <person name="Bertrand D."/>
            <person name="Gao S."/>
            <person name="Seet Q."/>
            <person name="Wongkham S."/>
            <person name="Teh B.T."/>
            <person name="Wongkham C."/>
            <person name="Intapan P.M."/>
            <person name="Maleewong W."/>
            <person name="Yang X."/>
            <person name="Hu M."/>
            <person name="Wang Z."/>
            <person name="Hofmann A."/>
            <person name="Sternberg P.W."/>
            <person name="Tan P."/>
            <person name="Wang J."/>
            <person name="Gasser R.B."/>
        </authorList>
    </citation>
    <scope>NUCLEOTIDE SEQUENCE [LARGE SCALE GENOMIC DNA]</scope>
</reference>
<dbReference type="RefSeq" id="XP_009170983.1">
    <property type="nucleotide sequence ID" value="XM_009172719.1"/>
</dbReference>
<dbReference type="AlphaFoldDB" id="A0A075AC42"/>
<name>A0A075AC42_OPIVI</name>
<keyword evidence="2" id="KW-1185">Reference proteome</keyword>
<evidence type="ECO:0000313" key="2">
    <source>
        <dbReference type="Proteomes" id="UP000054324"/>
    </source>
</evidence>
<accession>A0A075AC42</accession>
<dbReference type="GeneID" id="20321424"/>
<dbReference type="CTD" id="20321424"/>
<proteinExistence type="predicted"/>
<evidence type="ECO:0000313" key="1">
    <source>
        <dbReference type="EMBL" id="KER25259.1"/>
    </source>
</evidence>
<dbReference type="EMBL" id="KL596782">
    <property type="protein sequence ID" value="KER25259.1"/>
    <property type="molecule type" value="Genomic_DNA"/>
</dbReference>
<protein>
    <submittedName>
        <fullName evidence="1">Uncharacterized protein</fullName>
    </submittedName>
</protein>
<dbReference type="KEGG" id="ovi:T265_07245"/>
<organism evidence="1 2">
    <name type="scientific">Opisthorchis viverrini</name>
    <name type="common">Southeast Asian liver fluke</name>
    <dbReference type="NCBI Taxonomy" id="6198"/>
    <lineage>
        <taxon>Eukaryota</taxon>
        <taxon>Metazoa</taxon>
        <taxon>Spiralia</taxon>
        <taxon>Lophotrochozoa</taxon>
        <taxon>Platyhelminthes</taxon>
        <taxon>Trematoda</taxon>
        <taxon>Digenea</taxon>
        <taxon>Opisthorchiida</taxon>
        <taxon>Opisthorchiata</taxon>
        <taxon>Opisthorchiidae</taxon>
        <taxon>Opisthorchis</taxon>
    </lineage>
</organism>
<sequence length="112" mass="12239">MGKGLYASLLQSLIGKSLLMHSVTNLEFWLSMIQLRLKPSQSCGIYSGSQLAYTLFGSISHMPTSFHLQSDGRSEFVDTVKLALTNSESGRMGVDVLDILQECSATSQFTIS</sequence>
<gene>
    <name evidence="1" type="ORF">T265_07245</name>
</gene>
<dbReference type="Proteomes" id="UP000054324">
    <property type="component" value="Unassembled WGS sequence"/>
</dbReference>